<reference evidence="1" key="1">
    <citation type="submission" date="2014-09" db="EMBL/GenBank/DDBJ databases">
        <authorList>
            <person name="Magalhaes I.L.F."/>
            <person name="Oliveira U."/>
            <person name="Santos F.R."/>
            <person name="Vidigal T.H.D.A."/>
            <person name="Brescovit A.D."/>
            <person name="Santos A.J."/>
        </authorList>
    </citation>
    <scope>NUCLEOTIDE SEQUENCE</scope>
    <source>
        <tissue evidence="1">Shoot tissue taken approximately 20 cm above the soil surface</tissue>
    </source>
</reference>
<accession>A0A0A8ZJ02</accession>
<sequence length="38" mass="4451">MVAMLFPCLSLGKEICHLKFRRNIFEIYGGLLAMRSYE</sequence>
<organism evidence="1">
    <name type="scientific">Arundo donax</name>
    <name type="common">Giant reed</name>
    <name type="synonym">Donax arundinaceus</name>
    <dbReference type="NCBI Taxonomy" id="35708"/>
    <lineage>
        <taxon>Eukaryota</taxon>
        <taxon>Viridiplantae</taxon>
        <taxon>Streptophyta</taxon>
        <taxon>Embryophyta</taxon>
        <taxon>Tracheophyta</taxon>
        <taxon>Spermatophyta</taxon>
        <taxon>Magnoliopsida</taxon>
        <taxon>Liliopsida</taxon>
        <taxon>Poales</taxon>
        <taxon>Poaceae</taxon>
        <taxon>PACMAD clade</taxon>
        <taxon>Arundinoideae</taxon>
        <taxon>Arundineae</taxon>
        <taxon>Arundo</taxon>
    </lineage>
</organism>
<protein>
    <submittedName>
        <fullName evidence="1">Uncharacterized protein</fullName>
    </submittedName>
</protein>
<name>A0A0A8ZJ02_ARUDO</name>
<proteinExistence type="predicted"/>
<evidence type="ECO:0000313" key="1">
    <source>
        <dbReference type="EMBL" id="JAD34852.1"/>
    </source>
</evidence>
<dbReference type="EMBL" id="GBRH01263043">
    <property type="protein sequence ID" value="JAD34852.1"/>
    <property type="molecule type" value="Transcribed_RNA"/>
</dbReference>
<reference evidence="1" key="2">
    <citation type="journal article" date="2015" name="Data Brief">
        <title>Shoot transcriptome of the giant reed, Arundo donax.</title>
        <authorList>
            <person name="Barrero R.A."/>
            <person name="Guerrero F.D."/>
            <person name="Moolhuijzen P."/>
            <person name="Goolsby J.A."/>
            <person name="Tidwell J."/>
            <person name="Bellgard S.E."/>
            <person name="Bellgard M.I."/>
        </authorList>
    </citation>
    <scope>NUCLEOTIDE SEQUENCE</scope>
    <source>
        <tissue evidence="1">Shoot tissue taken approximately 20 cm above the soil surface</tissue>
    </source>
</reference>
<dbReference type="AlphaFoldDB" id="A0A0A8ZJ02"/>